<evidence type="ECO:0000259" key="1">
    <source>
        <dbReference type="PROSITE" id="PS51186"/>
    </source>
</evidence>
<dbReference type="SUPFAM" id="SSF55729">
    <property type="entry name" value="Acyl-CoA N-acyltransferases (Nat)"/>
    <property type="match status" value="1"/>
</dbReference>
<dbReference type="PANTHER" id="PTHR43441">
    <property type="entry name" value="RIBOSOMAL-PROTEIN-SERINE ACETYLTRANSFERASE"/>
    <property type="match status" value="1"/>
</dbReference>
<evidence type="ECO:0000313" key="2">
    <source>
        <dbReference type="EMBL" id="GLJ61889.1"/>
    </source>
</evidence>
<accession>A0A9W6H4B0</accession>
<dbReference type="PANTHER" id="PTHR43441:SF10">
    <property type="entry name" value="ACETYLTRANSFERASE"/>
    <property type="match status" value="1"/>
</dbReference>
<organism evidence="2 3">
    <name type="scientific">Microbacterium barkeri</name>
    <dbReference type="NCBI Taxonomy" id="33917"/>
    <lineage>
        <taxon>Bacteria</taxon>
        <taxon>Bacillati</taxon>
        <taxon>Actinomycetota</taxon>
        <taxon>Actinomycetes</taxon>
        <taxon>Micrococcales</taxon>
        <taxon>Microbacteriaceae</taxon>
        <taxon>Microbacterium</taxon>
    </lineage>
</organism>
<comment type="caution">
    <text evidence="2">The sequence shown here is derived from an EMBL/GenBank/DDBJ whole genome shotgun (WGS) entry which is preliminary data.</text>
</comment>
<dbReference type="AlphaFoldDB" id="A0A9W6H4B0"/>
<keyword evidence="3" id="KW-1185">Reference proteome</keyword>
<reference evidence="2" key="2">
    <citation type="submission" date="2023-01" db="EMBL/GenBank/DDBJ databases">
        <authorList>
            <person name="Sun Q."/>
            <person name="Evtushenko L."/>
        </authorList>
    </citation>
    <scope>NUCLEOTIDE SEQUENCE</scope>
    <source>
        <strain evidence="2">VKM Ac-1020</strain>
    </source>
</reference>
<dbReference type="Pfam" id="PF13302">
    <property type="entry name" value="Acetyltransf_3"/>
    <property type="match status" value="1"/>
</dbReference>
<dbReference type="GO" id="GO:0008999">
    <property type="term" value="F:protein-N-terminal-alanine acetyltransferase activity"/>
    <property type="evidence" value="ECO:0007669"/>
    <property type="project" value="TreeGrafter"/>
</dbReference>
<feature type="domain" description="N-acetyltransferase" evidence="1">
    <location>
        <begin position="12"/>
        <end position="163"/>
    </location>
</feature>
<protein>
    <recommendedName>
        <fullName evidence="1">N-acetyltransferase domain-containing protein</fullName>
    </recommendedName>
</protein>
<name>A0A9W6H4B0_9MICO</name>
<dbReference type="GO" id="GO:1990189">
    <property type="term" value="F:protein N-terminal-serine acetyltransferase activity"/>
    <property type="evidence" value="ECO:0007669"/>
    <property type="project" value="TreeGrafter"/>
</dbReference>
<dbReference type="PROSITE" id="PS51186">
    <property type="entry name" value="GNAT"/>
    <property type="match status" value="1"/>
</dbReference>
<dbReference type="InterPro" id="IPR016181">
    <property type="entry name" value="Acyl_CoA_acyltransferase"/>
</dbReference>
<dbReference type="Proteomes" id="UP001142462">
    <property type="component" value="Unassembled WGS sequence"/>
</dbReference>
<dbReference type="EMBL" id="BSEJ01000009">
    <property type="protein sequence ID" value="GLJ61889.1"/>
    <property type="molecule type" value="Genomic_DNA"/>
</dbReference>
<reference evidence="2" key="1">
    <citation type="journal article" date="2014" name="Int. J. Syst. Evol. Microbiol.">
        <title>Complete genome sequence of Corynebacterium casei LMG S-19264T (=DSM 44701T), isolated from a smear-ripened cheese.</title>
        <authorList>
            <consortium name="US DOE Joint Genome Institute (JGI-PGF)"/>
            <person name="Walter F."/>
            <person name="Albersmeier A."/>
            <person name="Kalinowski J."/>
            <person name="Ruckert C."/>
        </authorList>
    </citation>
    <scope>NUCLEOTIDE SEQUENCE</scope>
    <source>
        <strain evidence="2">VKM Ac-1020</strain>
    </source>
</reference>
<dbReference type="GO" id="GO:0005737">
    <property type="term" value="C:cytoplasm"/>
    <property type="evidence" value="ECO:0007669"/>
    <property type="project" value="TreeGrafter"/>
</dbReference>
<dbReference type="InterPro" id="IPR051908">
    <property type="entry name" value="Ribosomal_N-acetyltransferase"/>
</dbReference>
<dbReference type="Gene3D" id="3.40.630.30">
    <property type="match status" value="1"/>
</dbReference>
<sequence>MRDALMLRTARLTLTPPTEDDVEAIHLACQDTEVQRWTNVPSPYTREDAEQFVVLCAERRSAGEEITWAIHDAEGLVGMIGLHRIGDGSAELGYWISADARGRGYGAEAGCAVVDFALGPMRLERIEWHAVAGNEPSARLARSLGFRFEGTRRRGIRASAEREDAWIAGLVASDDRSPVEWPVLEPRTASLSIRRRRRRPIRVSGPRTAASSALR</sequence>
<evidence type="ECO:0000313" key="3">
    <source>
        <dbReference type="Proteomes" id="UP001142462"/>
    </source>
</evidence>
<gene>
    <name evidence="2" type="ORF">GCM10017576_20190</name>
</gene>
<proteinExistence type="predicted"/>
<dbReference type="InterPro" id="IPR000182">
    <property type="entry name" value="GNAT_dom"/>
</dbReference>